<evidence type="ECO:0000256" key="1">
    <source>
        <dbReference type="ARBA" id="ARBA00007452"/>
    </source>
</evidence>
<evidence type="ECO:0000256" key="2">
    <source>
        <dbReference type="ARBA" id="ARBA00021310"/>
    </source>
</evidence>
<dbReference type="PANTHER" id="PTHR33991:SF1">
    <property type="entry name" value="DNA REPAIR PROTEIN RECO"/>
    <property type="match status" value="1"/>
</dbReference>
<name>A0A7R8ZTF3_9CRUS</name>
<keyword evidence="4" id="KW-0233">DNA recombination</keyword>
<dbReference type="AlphaFoldDB" id="A0A7R8ZTF3"/>
<protein>
    <recommendedName>
        <fullName evidence="2">DNA repair protein RecO</fullName>
    </recommendedName>
    <alternativeName>
        <fullName evidence="6">Recombination protein O</fullName>
    </alternativeName>
</protein>
<accession>A0A7R8ZTF3</accession>
<dbReference type="Pfam" id="PF11967">
    <property type="entry name" value="RecO_N"/>
    <property type="match status" value="1"/>
</dbReference>
<evidence type="ECO:0000256" key="4">
    <source>
        <dbReference type="ARBA" id="ARBA00023172"/>
    </source>
</evidence>
<keyword evidence="3" id="KW-0227">DNA damage</keyword>
<dbReference type="InterPro" id="IPR012340">
    <property type="entry name" value="NA-bd_OB-fold"/>
</dbReference>
<comment type="similarity">
    <text evidence="1">Belongs to the RecO family.</text>
</comment>
<dbReference type="InterPro" id="IPR042242">
    <property type="entry name" value="RecO_C"/>
</dbReference>
<dbReference type="InterPro" id="IPR003717">
    <property type="entry name" value="RecO"/>
</dbReference>
<keyword evidence="5" id="KW-0234">DNA repair</keyword>
<evidence type="ECO:0000256" key="5">
    <source>
        <dbReference type="ARBA" id="ARBA00023204"/>
    </source>
</evidence>
<organism evidence="7">
    <name type="scientific">Cyprideis torosa</name>
    <dbReference type="NCBI Taxonomy" id="163714"/>
    <lineage>
        <taxon>Eukaryota</taxon>
        <taxon>Metazoa</taxon>
        <taxon>Ecdysozoa</taxon>
        <taxon>Arthropoda</taxon>
        <taxon>Crustacea</taxon>
        <taxon>Oligostraca</taxon>
        <taxon>Ostracoda</taxon>
        <taxon>Podocopa</taxon>
        <taxon>Podocopida</taxon>
        <taxon>Cytherocopina</taxon>
        <taxon>Cytheroidea</taxon>
        <taxon>Cytherideidae</taxon>
        <taxon>Cyprideis</taxon>
    </lineage>
</organism>
<dbReference type="NCBIfam" id="TIGR00613">
    <property type="entry name" value="reco"/>
    <property type="match status" value="1"/>
</dbReference>
<evidence type="ECO:0000256" key="6">
    <source>
        <dbReference type="ARBA" id="ARBA00033409"/>
    </source>
</evidence>
<dbReference type="Gene3D" id="2.40.50.140">
    <property type="entry name" value="Nucleic acid-binding proteins"/>
    <property type="match status" value="1"/>
</dbReference>
<dbReference type="PANTHER" id="PTHR33991">
    <property type="entry name" value="DNA REPAIR PROTEIN RECO"/>
    <property type="match status" value="1"/>
</dbReference>
<dbReference type="SUPFAM" id="SSF57863">
    <property type="entry name" value="ArfGap/RecO-like zinc finger"/>
    <property type="match status" value="1"/>
</dbReference>
<dbReference type="InterPro" id="IPR037278">
    <property type="entry name" value="ARFGAP/RecO"/>
</dbReference>
<dbReference type="OrthoDB" id="10183965at2759"/>
<dbReference type="Pfam" id="PF02565">
    <property type="entry name" value="RecO_C"/>
    <property type="match status" value="1"/>
</dbReference>
<gene>
    <name evidence="7" type="ORF">CTOB1V02_LOCUS11590</name>
</gene>
<dbReference type="GO" id="GO:0006310">
    <property type="term" value="P:DNA recombination"/>
    <property type="evidence" value="ECO:0007669"/>
    <property type="project" value="UniProtKB-KW"/>
</dbReference>
<dbReference type="InterPro" id="IPR022572">
    <property type="entry name" value="DNA_rep/recomb_RecO_N"/>
</dbReference>
<dbReference type="Gene3D" id="1.20.1440.120">
    <property type="entry name" value="Recombination protein O, C-terminal domain"/>
    <property type="match status" value="1"/>
</dbReference>
<proteinExistence type="inferred from homology"/>
<reference evidence="7" key="1">
    <citation type="submission" date="2020-11" db="EMBL/GenBank/DDBJ databases">
        <authorList>
            <person name="Tran Van P."/>
        </authorList>
    </citation>
    <scope>NUCLEOTIDE SEQUENCE</scope>
</reference>
<evidence type="ECO:0000313" key="7">
    <source>
        <dbReference type="EMBL" id="CAD7233771.1"/>
    </source>
</evidence>
<dbReference type="EMBL" id="OB666922">
    <property type="protein sequence ID" value="CAD7233771.1"/>
    <property type="molecule type" value="Genomic_DNA"/>
</dbReference>
<dbReference type="GO" id="GO:0006302">
    <property type="term" value="P:double-strand break repair"/>
    <property type="evidence" value="ECO:0007669"/>
    <property type="project" value="TreeGrafter"/>
</dbReference>
<dbReference type="SUPFAM" id="SSF50249">
    <property type="entry name" value="Nucleic acid-binding proteins"/>
    <property type="match status" value="1"/>
</dbReference>
<sequence length="257" mass="28127">MEQWTNQGIVLSARSHGEGGAVVSLLTENNGRHAGYVHGAMSSKKRGFLQAGSQVKAQWSARVSDSLGTYTLEPEAGLPDGVLDSSLKLAALLSACSLCDAALPEREGHSGLYHGFLALMDMLSNDDLGDQWGAAYVMWEISLLRELGFHLELDKCAGGGDSETLCYASPKTGRAVSKAQAAPYKEKLLLLPNFLRPHVMREEGVEVQEDILTGLKMTGYFLEHWAFIHHAKGVPEPRVMFEERFGRSVVNIIKERV</sequence>
<dbReference type="HAMAP" id="MF_00201">
    <property type="entry name" value="RecO"/>
    <property type="match status" value="1"/>
</dbReference>
<evidence type="ECO:0000256" key="3">
    <source>
        <dbReference type="ARBA" id="ARBA00022763"/>
    </source>
</evidence>